<dbReference type="Gene3D" id="3.20.20.220">
    <property type="match status" value="1"/>
</dbReference>
<evidence type="ECO:0000256" key="3">
    <source>
        <dbReference type="ARBA" id="ARBA00004739"/>
    </source>
</evidence>
<dbReference type="AlphaFoldDB" id="A0A7K4M5B5"/>
<evidence type="ECO:0000256" key="6">
    <source>
        <dbReference type="ARBA" id="ARBA00022827"/>
    </source>
</evidence>
<evidence type="ECO:0000256" key="1">
    <source>
        <dbReference type="ARBA" id="ARBA00001974"/>
    </source>
</evidence>
<evidence type="ECO:0000256" key="11">
    <source>
        <dbReference type="ARBA" id="ARBA00023128"/>
    </source>
</evidence>
<evidence type="ECO:0000256" key="8">
    <source>
        <dbReference type="ARBA" id="ARBA00022990"/>
    </source>
</evidence>
<keyword evidence="5 14" id="KW-0285">Flavoprotein</keyword>
<name>A0A7K4M5B5_9AVES</name>
<evidence type="ECO:0000256" key="10">
    <source>
        <dbReference type="ARBA" id="ARBA00023062"/>
    </source>
</evidence>
<dbReference type="GO" id="GO:0010133">
    <property type="term" value="P:L-proline catabolic process to L-glutamate"/>
    <property type="evidence" value="ECO:0007669"/>
    <property type="project" value="TreeGrafter"/>
</dbReference>
<comment type="pathway">
    <text evidence="3">Amino-acid degradation; L-proline degradation into L-glutamate; L-glutamate from L-proline: step 1/2.</text>
</comment>
<proteinExistence type="inferred from homology"/>
<keyword evidence="11" id="KW-0496">Mitochondrion</keyword>
<comment type="catalytic activity">
    <reaction evidence="12 14">
        <text>L-proline + a quinone = (S)-1-pyrroline-5-carboxylate + a quinol + H(+)</text>
        <dbReference type="Rhea" id="RHEA:23784"/>
        <dbReference type="ChEBI" id="CHEBI:15378"/>
        <dbReference type="ChEBI" id="CHEBI:17388"/>
        <dbReference type="ChEBI" id="CHEBI:24646"/>
        <dbReference type="ChEBI" id="CHEBI:60039"/>
        <dbReference type="ChEBI" id="CHEBI:132124"/>
        <dbReference type="EC" id="1.5.5.2"/>
    </reaction>
</comment>
<feature type="non-terminal residue" evidence="16">
    <location>
        <position position="273"/>
    </location>
</feature>
<evidence type="ECO:0000256" key="5">
    <source>
        <dbReference type="ARBA" id="ARBA00022630"/>
    </source>
</evidence>
<accession>A0A7K4M5B5</accession>
<dbReference type="EC" id="1.5.5.2" evidence="14"/>
<comment type="similarity">
    <text evidence="4 14">Belongs to the proline oxidase family.</text>
</comment>
<keyword evidence="8" id="KW-0007">Acetylation</keyword>
<dbReference type="PANTHER" id="PTHR13914">
    <property type="entry name" value="PROLINE OXIDASE"/>
    <property type="match status" value="1"/>
</dbReference>
<dbReference type="GO" id="GO:0005759">
    <property type="term" value="C:mitochondrial matrix"/>
    <property type="evidence" value="ECO:0007669"/>
    <property type="project" value="UniProtKB-SubCell"/>
</dbReference>
<evidence type="ECO:0000256" key="12">
    <source>
        <dbReference type="ARBA" id="ARBA00048779"/>
    </source>
</evidence>
<dbReference type="InterPro" id="IPR015659">
    <property type="entry name" value="Proline_oxidase"/>
</dbReference>
<protein>
    <recommendedName>
        <fullName evidence="14">Proline dehydrogenase</fullName>
        <ecNumber evidence="14">1.5.5.2</ecNumber>
    </recommendedName>
</protein>
<evidence type="ECO:0000256" key="14">
    <source>
        <dbReference type="RuleBase" id="RU364054"/>
    </source>
</evidence>
<evidence type="ECO:0000256" key="13">
    <source>
        <dbReference type="ARBA" id="ARBA00057042"/>
    </source>
</evidence>
<evidence type="ECO:0000256" key="2">
    <source>
        <dbReference type="ARBA" id="ARBA00004305"/>
    </source>
</evidence>
<sequence length="273" mass="32151">SKALRLFSFQTGQLEPLLSRFTEEEDLQMKRMLQRMDVLAKRATESGVRLMVDAEQSYFQPAISRLTLEMQRRFNRDRAVIFNTYQCYLKEAYDNVTVDVELSRREGWHFGTKLVRGAYMEQERNRAAQIGYEDPINPTYEKTNEMYHRCLDYILEEIKHSRKASVMVASHNEDSVKFTLRRMMELGIHPSEKKVSFGQLLGMCDQITFPLGQAGFPVYKYVPYGPVNEVLPYLSRRAQENRGFMKRANRERDLLWSEFKRRLFAGSLFSPNH</sequence>
<evidence type="ECO:0000313" key="16">
    <source>
        <dbReference type="EMBL" id="NWJ12131.1"/>
    </source>
</evidence>
<organism evidence="16 17">
    <name type="scientific">Crypturellus undulatus</name>
    <dbReference type="NCBI Taxonomy" id="48396"/>
    <lineage>
        <taxon>Eukaryota</taxon>
        <taxon>Metazoa</taxon>
        <taxon>Chordata</taxon>
        <taxon>Craniata</taxon>
        <taxon>Vertebrata</taxon>
        <taxon>Euteleostomi</taxon>
        <taxon>Archelosauria</taxon>
        <taxon>Archosauria</taxon>
        <taxon>Dinosauria</taxon>
        <taxon>Saurischia</taxon>
        <taxon>Theropoda</taxon>
        <taxon>Coelurosauria</taxon>
        <taxon>Aves</taxon>
        <taxon>Palaeognathae</taxon>
        <taxon>Tinamiformes</taxon>
        <taxon>Tinamidae</taxon>
        <taxon>Crypturellus</taxon>
    </lineage>
</organism>
<dbReference type="InterPro" id="IPR002872">
    <property type="entry name" value="Proline_DH_dom"/>
</dbReference>
<dbReference type="PANTHER" id="PTHR13914:SF0">
    <property type="entry name" value="PROLINE DEHYDROGENASE 1, MITOCHONDRIAL"/>
    <property type="match status" value="1"/>
</dbReference>
<gene>
    <name evidence="16" type="primary">Prodh</name>
    <name evidence="16" type="ORF">CRYUND_R06978</name>
</gene>
<reference evidence="16 17" key="1">
    <citation type="submission" date="2019-09" db="EMBL/GenBank/DDBJ databases">
        <title>Bird 10,000 Genomes (B10K) Project - Family phase.</title>
        <authorList>
            <person name="Zhang G."/>
        </authorList>
    </citation>
    <scope>NUCLEOTIDE SEQUENCE [LARGE SCALE GENOMIC DNA]</scope>
    <source>
        <strain evidence="16">B10K-MSB-37135</strain>
        <tissue evidence="16">Heart</tissue>
    </source>
</reference>
<feature type="non-terminal residue" evidence="16">
    <location>
        <position position="1"/>
    </location>
</feature>
<keyword evidence="10 14" id="KW-0642">Proline metabolism</keyword>
<keyword evidence="9 14" id="KW-0560">Oxidoreductase</keyword>
<evidence type="ECO:0000256" key="7">
    <source>
        <dbReference type="ARBA" id="ARBA00022946"/>
    </source>
</evidence>
<keyword evidence="6 14" id="KW-0274">FAD</keyword>
<dbReference type="GO" id="GO:0004657">
    <property type="term" value="F:proline dehydrogenase activity"/>
    <property type="evidence" value="ECO:0007669"/>
    <property type="project" value="UniProtKB-EC"/>
</dbReference>
<dbReference type="Pfam" id="PF01619">
    <property type="entry name" value="Pro_dh"/>
    <property type="match status" value="1"/>
</dbReference>
<comment type="subcellular location">
    <subcellularLocation>
        <location evidence="2">Mitochondrion matrix</location>
    </subcellularLocation>
</comment>
<dbReference type="GO" id="GO:0071949">
    <property type="term" value="F:FAD binding"/>
    <property type="evidence" value="ECO:0007669"/>
    <property type="project" value="TreeGrafter"/>
</dbReference>
<dbReference type="SUPFAM" id="SSF51730">
    <property type="entry name" value="FAD-linked oxidoreductase"/>
    <property type="match status" value="1"/>
</dbReference>
<evidence type="ECO:0000313" key="17">
    <source>
        <dbReference type="Proteomes" id="UP000534426"/>
    </source>
</evidence>
<dbReference type="Proteomes" id="UP000534426">
    <property type="component" value="Unassembled WGS sequence"/>
</dbReference>
<keyword evidence="17" id="KW-1185">Reference proteome</keyword>
<comment type="cofactor">
    <cofactor evidence="1 14">
        <name>FAD</name>
        <dbReference type="ChEBI" id="CHEBI:57692"/>
    </cofactor>
</comment>
<dbReference type="EMBL" id="VWPW01084050">
    <property type="protein sequence ID" value="NWJ12131.1"/>
    <property type="molecule type" value="Genomic_DNA"/>
</dbReference>
<evidence type="ECO:0000259" key="15">
    <source>
        <dbReference type="Pfam" id="PF01619"/>
    </source>
</evidence>
<evidence type="ECO:0000256" key="4">
    <source>
        <dbReference type="ARBA" id="ARBA00005869"/>
    </source>
</evidence>
<evidence type="ECO:0000256" key="9">
    <source>
        <dbReference type="ARBA" id="ARBA00023002"/>
    </source>
</evidence>
<dbReference type="InterPro" id="IPR029041">
    <property type="entry name" value="FAD-linked_oxidoreductase-like"/>
</dbReference>
<keyword evidence="7" id="KW-0809">Transit peptide</keyword>
<dbReference type="FunFam" id="3.20.20.220:FF:000006">
    <property type="entry name" value="Proline dehydrogenase"/>
    <property type="match status" value="1"/>
</dbReference>
<feature type="domain" description="Proline dehydrogenase" evidence="15">
    <location>
        <begin position="25"/>
        <end position="247"/>
    </location>
</feature>
<comment type="function">
    <text evidence="13 14">Converts proline to delta-1-pyrroline-5-carboxylate.</text>
</comment>
<comment type="caution">
    <text evidence="16">The sequence shown here is derived from an EMBL/GenBank/DDBJ whole genome shotgun (WGS) entry which is preliminary data.</text>
</comment>